<evidence type="ECO:0000256" key="1">
    <source>
        <dbReference type="ARBA" id="ARBA00002486"/>
    </source>
</evidence>
<organism evidence="5 6">
    <name type="scientific">Atopostipes suicloacalis DSM 15692</name>
    <dbReference type="NCBI Taxonomy" id="1121025"/>
    <lineage>
        <taxon>Bacteria</taxon>
        <taxon>Bacillati</taxon>
        <taxon>Bacillota</taxon>
        <taxon>Bacilli</taxon>
        <taxon>Lactobacillales</taxon>
        <taxon>Carnobacteriaceae</taxon>
        <taxon>Atopostipes</taxon>
    </lineage>
</organism>
<sequence length="385" mass="42077">MRGSFQLMKSVNKKAVLNKIRLHGPISRANIAKETGLTPPTVTNIVKELIEEFFVKESHLGESSGGRKPTLLHLNEDGYYVIGVDAGSNTIEAAVCNIYGHALLRSENKIPKTIDSEPFLNIMIQTIRTLLEDETVQPDKIIGIGVAMHGVMNIEEGISYYSSNSGLKNVPVKSELEKEFGYEVKLENNSRALALGEFWFGGFEHVNRFCAINVGRGVGSGLVVNGKLIHGPQYVAGEIGHTVISVGGDLCTCGNRGCLETFVSGGSIVKRAKEQINHAPNSLTAEDVYHYAVEGNEDYIRVLEETGYYLSIGLLNLINTENPDTIVLGGGVMRSAEFLMPILLKNIREKALTHKLRDEVNILVGKLDDDATLLGAAALLFNEYF</sequence>
<dbReference type="GO" id="GO:0003677">
    <property type="term" value="F:DNA binding"/>
    <property type="evidence" value="ECO:0007669"/>
    <property type="project" value="InterPro"/>
</dbReference>
<name>A0A1M4V0Q7_9LACT</name>
<protein>
    <submittedName>
        <fullName evidence="5">Transcriptional regulator, MarR family</fullName>
    </submittedName>
</protein>
<comment type="function">
    <text evidence="1">Transcriptional repressor of xylose-utilizing enzymes.</text>
</comment>
<keyword evidence="3" id="KW-0859">Xylose metabolism</keyword>
<dbReference type="SUPFAM" id="SSF46785">
    <property type="entry name" value="Winged helix' DNA-binding domain"/>
    <property type="match status" value="1"/>
</dbReference>
<keyword evidence="6" id="KW-1185">Reference proteome</keyword>
<gene>
    <name evidence="5" type="ORF">SAMN02745249_00788</name>
</gene>
<proteinExistence type="inferred from homology"/>
<evidence type="ECO:0000259" key="4">
    <source>
        <dbReference type="SMART" id="SM00419"/>
    </source>
</evidence>
<evidence type="ECO:0000313" key="6">
    <source>
        <dbReference type="Proteomes" id="UP000184128"/>
    </source>
</evidence>
<dbReference type="Proteomes" id="UP000184128">
    <property type="component" value="Unassembled WGS sequence"/>
</dbReference>
<evidence type="ECO:0000256" key="2">
    <source>
        <dbReference type="ARBA" id="ARBA00006479"/>
    </source>
</evidence>
<comment type="similarity">
    <text evidence="2">Belongs to the ROK (NagC/XylR) family.</text>
</comment>
<dbReference type="PANTHER" id="PTHR18964">
    <property type="entry name" value="ROK (REPRESSOR, ORF, KINASE) FAMILY"/>
    <property type="match status" value="1"/>
</dbReference>
<reference evidence="5 6" key="1">
    <citation type="submission" date="2016-11" db="EMBL/GenBank/DDBJ databases">
        <authorList>
            <person name="Jaros S."/>
            <person name="Januszkiewicz K."/>
            <person name="Wedrychowicz H."/>
        </authorList>
    </citation>
    <scope>NUCLEOTIDE SEQUENCE [LARGE SCALE GENOMIC DNA]</scope>
    <source>
        <strain evidence="5 6">DSM 15692</strain>
    </source>
</reference>
<feature type="domain" description="HTH crp-type" evidence="4">
    <location>
        <begin position="18"/>
        <end position="73"/>
    </location>
</feature>
<dbReference type="Pfam" id="PF00480">
    <property type="entry name" value="ROK"/>
    <property type="match status" value="1"/>
</dbReference>
<dbReference type="EMBL" id="FQUF01000010">
    <property type="protein sequence ID" value="SHE62482.1"/>
    <property type="molecule type" value="Genomic_DNA"/>
</dbReference>
<dbReference type="InterPro" id="IPR036388">
    <property type="entry name" value="WH-like_DNA-bd_sf"/>
</dbReference>
<evidence type="ECO:0000313" key="5">
    <source>
        <dbReference type="EMBL" id="SHE62482.1"/>
    </source>
</evidence>
<dbReference type="PROSITE" id="PS01125">
    <property type="entry name" value="ROK"/>
    <property type="match status" value="1"/>
</dbReference>
<dbReference type="InterPro" id="IPR049874">
    <property type="entry name" value="ROK_cs"/>
</dbReference>
<dbReference type="InterPro" id="IPR043129">
    <property type="entry name" value="ATPase_NBD"/>
</dbReference>
<accession>A0A1M4V0Q7</accession>
<dbReference type="PANTHER" id="PTHR18964:SF149">
    <property type="entry name" value="BIFUNCTIONAL UDP-N-ACETYLGLUCOSAMINE 2-EPIMERASE_N-ACETYLMANNOSAMINE KINASE"/>
    <property type="match status" value="1"/>
</dbReference>
<dbReference type="STRING" id="1121025.SAMN02745249_00788"/>
<dbReference type="AlphaFoldDB" id="A0A1M4V0Q7"/>
<dbReference type="Gene3D" id="1.10.10.10">
    <property type="entry name" value="Winged helix-like DNA-binding domain superfamily/Winged helix DNA-binding domain"/>
    <property type="match status" value="1"/>
</dbReference>
<dbReference type="GO" id="GO:0006355">
    <property type="term" value="P:regulation of DNA-templated transcription"/>
    <property type="evidence" value="ECO:0007669"/>
    <property type="project" value="InterPro"/>
</dbReference>
<dbReference type="Pfam" id="PF13412">
    <property type="entry name" value="HTH_24"/>
    <property type="match status" value="1"/>
</dbReference>
<dbReference type="InterPro" id="IPR000600">
    <property type="entry name" value="ROK"/>
</dbReference>
<dbReference type="InterPro" id="IPR012318">
    <property type="entry name" value="HTH_CRP"/>
</dbReference>
<dbReference type="SMART" id="SM00419">
    <property type="entry name" value="HTH_CRP"/>
    <property type="match status" value="1"/>
</dbReference>
<evidence type="ECO:0000256" key="3">
    <source>
        <dbReference type="ARBA" id="ARBA00022629"/>
    </source>
</evidence>
<dbReference type="InterPro" id="IPR036390">
    <property type="entry name" value="WH_DNA-bd_sf"/>
</dbReference>
<keyword evidence="3" id="KW-0119">Carbohydrate metabolism</keyword>
<dbReference type="Gene3D" id="3.30.420.40">
    <property type="match status" value="2"/>
</dbReference>
<dbReference type="GO" id="GO:0042732">
    <property type="term" value="P:D-xylose metabolic process"/>
    <property type="evidence" value="ECO:0007669"/>
    <property type="project" value="UniProtKB-KW"/>
</dbReference>
<dbReference type="SUPFAM" id="SSF53067">
    <property type="entry name" value="Actin-like ATPase domain"/>
    <property type="match status" value="1"/>
</dbReference>